<protein>
    <recommendedName>
        <fullName evidence="3">DUF2184 domain-containing protein</fullName>
    </recommendedName>
</protein>
<evidence type="ECO:0008006" key="3">
    <source>
        <dbReference type="Google" id="ProtNLM"/>
    </source>
</evidence>
<reference evidence="1 2" key="1">
    <citation type="submission" date="2018-05" db="EMBL/GenBank/DDBJ databases">
        <title>Genomic Encyclopedia of Type Strains, Phase IV (KMG-V): Genome sequencing to study the core and pangenomes of soil and plant-associated prokaryotes.</title>
        <authorList>
            <person name="Whitman W."/>
        </authorList>
    </citation>
    <scope>NUCLEOTIDE SEQUENCE [LARGE SCALE GENOMIC DNA]</scope>
    <source>
        <strain evidence="1 2">SCZa-39</strain>
    </source>
</reference>
<dbReference type="RefSeq" id="WP_208949097.1">
    <property type="nucleotide sequence ID" value="NZ_QEOB01000042.1"/>
</dbReference>
<organism evidence="1 2">
    <name type="scientific">Paraburkholderia unamae</name>
    <dbReference type="NCBI Taxonomy" id="219649"/>
    <lineage>
        <taxon>Bacteria</taxon>
        <taxon>Pseudomonadati</taxon>
        <taxon>Pseudomonadota</taxon>
        <taxon>Betaproteobacteria</taxon>
        <taxon>Burkholderiales</taxon>
        <taxon>Burkholderiaceae</taxon>
        <taxon>Paraburkholderia</taxon>
    </lineage>
</organism>
<dbReference type="EMBL" id="QEOB01000042">
    <property type="protein sequence ID" value="PVX61243.1"/>
    <property type="molecule type" value="Genomic_DNA"/>
</dbReference>
<dbReference type="Proteomes" id="UP000245712">
    <property type="component" value="Unassembled WGS sequence"/>
</dbReference>
<keyword evidence="2" id="KW-1185">Reference proteome</keyword>
<gene>
    <name evidence="1" type="ORF">C7402_14234</name>
</gene>
<evidence type="ECO:0000313" key="1">
    <source>
        <dbReference type="EMBL" id="PVX61243.1"/>
    </source>
</evidence>
<evidence type="ECO:0000313" key="2">
    <source>
        <dbReference type="Proteomes" id="UP000245712"/>
    </source>
</evidence>
<accession>A0ABX5K9N3</accession>
<sequence>MAKKLAYDMSPQEQRAAMDFHRRVWGIDFPEAQAFCRPEWKQNIEMAMDAQPALVTVPNSGIPAYLTFYTDPDILRVLTAPNEAAEIFGEKQKGEWTSTTLIFPVVERTYEVSSYGDYNNNGRAGINTNFPERQPYLYQTICEYGDLEIERAGLAKIGFVAEQKEAAIDGLNKFQNLTYFRGVAGLQNYGALNDPSLYAALTPAPKAWGGTAWMNGTIVAATANEIFADIQSLVIQLINQSSGRINLKSKFTLALSPAREGALTATNSFNVNVADLLKKNFPGMEIKSAVQYGALTAQNPQGNALGEMMQLYCPDAGGQDSGYCSFNMKLRAGKVVPAESSWKQKMSQGSSGFILRQPFAMAQMIGF</sequence>
<comment type="caution">
    <text evidence="1">The sequence shown here is derived from an EMBL/GenBank/DDBJ whole genome shotgun (WGS) entry which is preliminary data.</text>
</comment>
<name>A0ABX5K9N3_9BURK</name>
<proteinExistence type="predicted"/>